<protein>
    <recommendedName>
        <fullName evidence="1">Bro-N domain-containing protein</fullName>
    </recommendedName>
</protein>
<accession>A0AA40RD85</accession>
<proteinExistence type="predicted"/>
<dbReference type="SMART" id="SM01040">
    <property type="entry name" value="Bro-N"/>
    <property type="match status" value="1"/>
</dbReference>
<gene>
    <name evidence="2" type="ORF">WK57_11350</name>
</gene>
<organism evidence="2 3">
    <name type="scientific">Burkholderia ubonensis</name>
    <dbReference type="NCBI Taxonomy" id="101571"/>
    <lineage>
        <taxon>Bacteria</taxon>
        <taxon>Pseudomonadati</taxon>
        <taxon>Pseudomonadota</taxon>
        <taxon>Betaproteobacteria</taxon>
        <taxon>Burkholderiales</taxon>
        <taxon>Burkholderiaceae</taxon>
        <taxon>Burkholderia</taxon>
        <taxon>Burkholderia cepacia complex</taxon>
    </lineage>
</organism>
<dbReference type="EMBL" id="LNJU01000001">
    <property type="protein sequence ID" value="KWZ61095.1"/>
    <property type="molecule type" value="Genomic_DNA"/>
</dbReference>
<sequence>MNLRVVEIDGVPWFPAKDVCLAVGIAHLGSAVRTLDFDEKGVRLLHTPGGPQNTTVAMNALDADERFKLNLGRKAMFNIGLRGSASSMAAAREAVEDPMQLLARKRASRTFVPVPGNLAFNEPSHFSRHAEAKEIR</sequence>
<evidence type="ECO:0000313" key="3">
    <source>
        <dbReference type="Proteomes" id="UP000070119"/>
    </source>
</evidence>
<evidence type="ECO:0000259" key="1">
    <source>
        <dbReference type="SMART" id="SM01040"/>
    </source>
</evidence>
<comment type="caution">
    <text evidence="2">The sequence shown here is derived from an EMBL/GenBank/DDBJ whole genome shotgun (WGS) entry which is preliminary data.</text>
</comment>
<reference evidence="2 3" key="1">
    <citation type="submission" date="2015-11" db="EMBL/GenBank/DDBJ databases">
        <authorList>
            <person name="Sahl J."/>
            <person name="Wagner D."/>
            <person name="Keim P."/>
        </authorList>
    </citation>
    <scope>NUCLEOTIDE SEQUENCE [LARGE SCALE GENOMIC DNA]</scope>
    <source>
        <strain evidence="2 3">MSMB1157</strain>
    </source>
</reference>
<dbReference type="RefSeq" id="WP_059636782.1">
    <property type="nucleotide sequence ID" value="NZ_CM003771.1"/>
</dbReference>
<evidence type="ECO:0000313" key="2">
    <source>
        <dbReference type="EMBL" id="KWZ61095.1"/>
    </source>
</evidence>
<name>A0AA40RD85_9BURK</name>
<feature type="domain" description="Bro-N" evidence="1">
    <location>
        <begin position="2"/>
        <end position="82"/>
    </location>
</feature>
<dbReference type="AlphaFoldDB" id="A0AA40RD85"/>
<dbReference type="Proteomes" id="UP000070119">
    <property type="component" value="Chromosome 1"/>
</dbReference>
<dbReference type="InterPro" id="IPR003497">
    <property type="entry name" value="BRO_N_domain"/>
</dbReference>